<comment type="caution">
    <text evidence="1">The sequence shown here is derived from an EMBL/GenBank/DDBJ whole genome shotgun (WGS) entry which is preliminary data.</text>
</comment>
<evidence type="ECO:0000313" key="1">
    <source>
        <dbReference type="EMBL" id="CAH2239681.1"/>
    </source>
</evidence>
<keyword evidence="2" id="KW-1185">Reference proteome</keyword>
<dbReference type="AlphaFoldDB" id="A0A8S4RRR5"/>
<reference evidence="1" key="1">
    <citation type="submission" date="2022-03" db="EMBL/GenBank/DDBJ databases">
        <authorList>
            <person name="Lindestad O."/>
        </authorList>
    </citation>
    <scope>NUCLEOTIDE SEQUENCE</scope>
</reference>
<gene>
    <name evidence="1" type="primary">jg12457</name>
    <name evidence="1" type="ORF">PAEG_LOCUS16344</name>
</gene>
<protein>
    <submittedName>
        <fullName evidence="1">Jg12457 protein</fullName>
    </submittedName>
</protein>
<dbReference type="OrthoDB" id="407509at2759"/>
<evidence type="ECO:0000313" key="2">
    <source>
        <dbReference type="Proteomes" id="UP000838756"/>
    </source>
</evidence>
<dbReference type="EMBL" id="CAKXAJ010025449">
    <property type="protein sequence ID" value="CAH2239681.1"/>
    <property type="molecule type" value="Genomic_DNA"/>
</dbReference>
<organism evidence="1 2">
    <name type="scientific">Pararge aegeria aegeria</name>
    <dbReference type="NCBI Taxonomy" id="348720"/>
    <lineage>
        <taxon>Eukaryota</taxon>
        <taxon>Metazoa</taxon>
        <taxon>Ecdysozoa</taxon>
        <taxon>Arthropoda</taxon>
        <taxon>Hexapoda</taxon>
        <taxon>Insecta</taxon>
        <taxon>Pterygota</taxon>
        <taxon>Neoptera</taxon>
        <taxon>Endopterygota</taxon>
        <taxon>Lepidoptera</taxon>
        <taxon>Glossata</taxon>
        <taxon>Ditrysia</taxon>
        <taxon>Papilionoidea</taxon>
        <taxon>Nymphalidae</taxon>
        <taxon>Satyrinae</taxon>
        <taxon>Satyrini</taxon>
        <taxon>Parargina</taxon>
        <taxon>Pararge</taxon>
    </lineage>
</organism>
<dbReference type="Proteomes" id="UP000838756">
    <property type="component" value="Unassembled WGS sequence"/>
</dbReference>
<sequence>MSGDSLDDEIINEEILTRAKVNDIAQTISKLKWQYEAMLGEKSLSGDREKASICRAPSSMMNQRHKKAIIMKTHQPAS</sequence>
<name>A0A8S4RRR5_9NEOP</name>
<accession>A0A8S4RRR5</accession>
<proteinExistence type="predicted"/>